<dbReference type="PROSITE" id="PS50889">
    <property type="entry name" value="S4"/>
    <property type="match status" value="1"/>
</dbReference>
<dbReference type="Gene3D" id="3.10.290.10">
    <property type="entry name" value="RNA-binding S4 domain"/>
    <property type="match status" value="1"/>
</dbReference>
<dbReference type="EMBL" id="JACIDX010000006">
    <property type="protein sequence ID" value="MBB3954973.1"/>
    <property type="molecule type" value="Genomic_DNA"/>
</dbReference>
<dbReference type="EC" id="5.4.99.-" evidence="6"/>
<evidence type="ECO:0000256" key="4">
    <source>
        <dbReference type="PIRSR" id="PIRSR606225-1"/>
    </source>
</evidence>
<comment type="similarity">
    <text evidence="1 6">Belongs to the pseudouridine synthase RluA family.</text>
</comment>
<dbReference type="Pfam" id="PF00849">
    <property type="entry name" value="PseudoU_synth_2"/>
    <property type="match status" value="1"/>
</dbReference>
<dbReference type="InterPro" id="IPR006225">
    <property type="entry name" value="PsdUridine_synth_RluC/D"/>
</dbReference>
<dbReference type="SMART" id="SM00363">
    <property type="entry name" value="S4"/>
    <property type="match status" value="1"/>
</dbReference>
<accession>A0A7W6G665</accession>
<comment type="catalytic activity">
    <reaction evidence="3">
        <text>uridine(1911/1915/1917) in 23S rRNA = pseudouridine(1911/1915/1917) in 23S rRNA</text>
        <dbReference type="Rhea" id="RHEA:42524"/>
        <dbReference type="Rhea" id="RHEA-COMP:10097"/>
        <dbReference type="Rhea" id="RHEA-COMP:10098"/>
        <dbReference type="ChEBI" id="CHEBI:65314"/>
        <dbReference type="ChEBI" id="CHEBI:65315"/>
        <dbReference type="EC" id="5.4.99.23"/>
    </reaction>
</comment>
<dbReference type="CDD" id="cd02869">
    <property type="entry name" value="PseudoU_synth_RluA_like"/>
    <property type="match status" value="1"/>
</dbReference>
<sequence>MSMGESIVQGAISSGGRLDRALAESCPADAALSRERIKALIGEGRVTIDGRTVSQASMKVAAGAQFIINLPEASPLDAVAQDIPLNVVYEDDHLIVVDKPAGLVVHPAAGNPDGTLVNALLHHCAGQLSGIGGVARPGIVHRIDKDTSGLLVVAKSDIAHEGLARQFADHSIERAYLALTQGIPNPPRGTLRGVIARHPTDRKRMALMPETLIKPGGDANADDDTGPKRGKHAVTHFRLLESLDRAALVECRLETGRTHQVRVHMASIGHALLGDPVYARSQKSQKPILTELGFARQALHAAVLGFTHPVTGETIRFASQLPADMRELLHRLGGSDADQPVSSLLSGAIGPGGKEGQPWPPPRDAC</sequence>
<dbReference type="InterPro" id="IPR036986">
    <property type="entry name" value="S4_RNA-bd_sf"/>
</dbReference>
<dbReference type="GO" id="GO:0003723">
    <property type="term" value="F:RNA binding"/>
    <property type="evidence" value="ECO:0007669"/>
    <property type="project" value="UniProtKB-KW"/>
</dbReference>
<evidence type="ECO:0000313" key="9">
    <source>
        <dbReference type="EMBL" id="MBB3954973.1"/>
    </source>
</evidence>
<dbReference type="NCBIfam" id="TIGR00005">
    <property type="entry name" value="rluA_subfam"/>
    <property type="match status" value="1"/>
</dbReference>
<gene>
    <name evidence="9" type="ORF">GGR38_001922</name>
</gene>
<evidence type="ECO:0000256" key="3">
    <source>
        <dbReference type="ARBA" id="ARBA00036882"/>
    </source>
</evidence>
<dbReference type="Gene3D" id="3.30.2350.10">
    <property type="entry name" value="Pseudouridine synthase"/>
    <property type="match status" value="1"/>
</dbReference>
<evidence type="ECO:0000256" key="5">
    <source>
        <dbReference type="PROSITE-ProRule" id="PRU00182"/>
    </source>
</evidence>
<comment type="function">
    <text evidence="6">Responsible for synthesis of pseudouridine from uracil.</text>
</comment>
<reference evidence="9 10" key="1">
    <citation type="submission" date="2020-08" db="EMBL/GenBank/DDBJ databases">
        <title>Genomic Encyclopedia of Type Strains, Phase IV (KMG-IV): sequencing the most valuable type-strain genomes for metagenomic binning, comparative biology and taxonomic classification.</title>
        <authorList>
            <person name="Goeker M."/>
        </authorList>
    </citation>
    <scope>NUCLEOTIDE SEQUENCE [LARGE SCALE GENOMIC DNA]</scope>
    <source>
        <strain evidence="9 10">DSM 27057</strain>
    </source>
</reference>
<comment type="catalytic activity">
    <reaction evidence="6">
        <text>a uridine in RNA = a pseudouridine in RNA</text>
        <dbReference type="Rhea" id="RHEA:48348"/>
        <dbReference type="Rhea" id="RHEA-COMP:12068"/>
        <dbReference type="Rhea" id="RHEA-COMP:12069"/>
        <dbReference type="ChEBI" id="CHEBI:65314"/>
        <dbReference type="ChEBI" id="CHEBI:65315"/>
    </reaction>
</comment>
<feature type="active site" evidence="4">
    <location>
        <position position="144"/>
    </location>
</feature>
<dbReference type="SUPFAM" id="SSF55174">
    <property type="entry name" value="Alpha-L RNA-binding motif"/>
    <property type="match status" value="1"/>
</dbReference>
<dbReference type="RefSeq" id="WP_183624885.1">
    <property type="nucleotide sequence ID" value="NZ_JACIDX010000006.1"/>
</dbReference>
<name>A0A7W6G665_9SPHN</name>
<dbReference type="SUPFAM" id="SSF55120">
    <property type="entry name" value="Pseudouridine synthase"/>
    <property type="match status" value="1"/>
</dbReference>
<evidence type="ECO:0000259" key="8">
    <source>
        <dbReference type="SMART" id="SM00363"/>
    </source>
</evidence>
<keyword evidence="10" id="KW-1185">Reference proteome</keyword>
<dbReference type="InterPro" id="IPR020103">
    <property type="entry name" value="PsdUridine_synth_cat_dom_sf"/>
</dbReference>
<evidence type="ECO:0000256" key="7">
    <source>
        <dbReference type="SAM" id="MobiDB-lite"/>
    </source>
</evidence>
<evidence type="ECO:0000256" key="6">
    <source>
        <dbReference type="RuleBase" id="RU362028"/>
    </source>
</evidence>
<dbReference type="Pfam" id="PF01479">
    <property type="entry name" value="S4"/>
    <property type="match status" value="1"/>
</dbReference>
<dbReference type="GO" id="GO:0160140">
    <property type="term" value="F:23S rRNA pseudouridine(1911/1915/1917) synthase activity"/>
    <property type="evidence" value="ECO:0007669"/>
    <property type="project" value="UniProtKB-EC"/>
</dbReference>
<keyword evidence="2 6" id="KW-0413">Isomerase</keyword>
<dbReference type="PANTHER" id="PTHR21600:SF44">
    <property type="entry name" value="RIBOSOMAL LARGE SUBUNIT PSEUDOURIDINE SYNTHASE D"/>
    <property type="match status" value="1"/>
</dbReference>
<dbReference type="CDD" id="cd00165">
    <property type="entry name" value="S4"/>
    <property type="match status" value="1"/>
</dbReference>
<dbReference type="AlphaFoldDB" id="A0A7W6G665"/>
<dbReference type="InterPro" id="IPR006224">
    <property type="entry name" value="PsdUridine_synth_RluA-like_CS"/>
</dbReference>
<dbReference type="InterPro" id="IPR006145">
    <property type="entry name" value="PsdUridine_synth_RsuA/RluA"/>
</dbReference>
<dbReference type="Proteomes" id="UP000548867">
    <property type="component" value="Unassembled WGS sequence"/>
</dbReference>
<dbReference type="PANTHER" id="PTHR21600">
    <property type="entry name" value="MITOCHONDRIAL RNA PSEUDOURIDINE SYNTHASE"/>
    <property type="match status" value="1"/>
</dbReference>
<feature type="region of interest" description="Disordered" evidence="7">
    <location>
        <begin position="340"/>
        <end position="366"/>
    </location>
</feature>
<comment type="caution">
    <text evidence="9">The sequence shown here is derived from an EMBL/GenBank/DDBJ whole genome shotgun (WGS) entry which is preliminary data.</text>
</comment>
<feature type="domain" description="RNA-binding S4" evidence="8">
    <location>
        <begin position="16"/>
        <end position="84"/>
    </location>
</feature>
<protein>
    <recommendedName>
        <fullName evidence="6">Pseudouridine synthase</fullName>
        <ecNumber evidence="6">5.4.99.-</ecNumber>
    </recommendedName>
</protein>
<proteinExistence type="inferred from homology"/>
<dbReference type="InterPro" id="IPR002942">
    <property type="entry name" value="S4_RNA-bd"/>
</dbReference>
<evidence type="ECO:0000313" key="10">
    <source>
        <dbReference type="Proteomes" id="UP000548867"/>
    </source>
</evidence>
<keyword evidence="5" id="KW-0694">RNA-binding</keyword>
<evidence type="ECO:0000256" key="1">
    <source>
        <dbReference type="ARBA" id="ARBA00010876"/>
    </source>
</evidence>
<organism evidence="9 10">
    <name type="scientific">Novosphingobium sediminicola</name>
    <dbReference type="NCBI Taxonomy" id="563162"/>
    <lineage>
        <taxon>Bacteria</taxon>
        <taxon>Pseudomonadati</taxon>
        <taxon>Pseudomonadota</taxon>
        <taxon>Alphaproteobacteria</taxon>
        <taxon>Sphingomonadales</taxon>
        <taxon>Sphingomonadaceae</taxon>
        <taxon>Novosphingobium</taxon>
    </lineage>
</organism>
<evidence type="ECO:0000256" key="2">
    <source>
        <dbReference type="ARBA" id="ARBA00023235"/>
    </source>
</evidence>
<dbReference type="InterPro" id="IPR050188">
    <property type="entry name" value="RluA_PseudoU_synthase"/>
</dbReference>
<dbReference type="GO" id="GO:0000455">
    <property type="term" value="P:enzyme-directed rRNA pseudouridine synthesis"/>
    <property type="evidence" value="ECO:0007669"/>
    <property type="project" value="UniProtKB-ARBA"/>
</dbReference>
<dbReference type="PROSITE" id="PS01129">
    <property type="entry name" value="PSI_RLU"/>
    <property type="match status" value="1"/>
</dbReference>